<accession>A0A8S5RIN3</accession>
<evidence type="ECO:0000313" key="1">
    <source>
        <dbReference type="EMBL" id="DAE30945.1"/>
    </source>
</evidence>
<proteinExistence type="predicted"/>
<organism evidence="1">
    <name type="scientific">virus sp. ctML55</name>
    <dbReference type="NCBI Taxonomy" id="2827627"/>
    <lineage>
        <taxon>Viruses</taxon>
    </lineage>
</organism>
<sequence length="45" mass="5309">MELNPGLQRTIANSLVDFGNDTRYDEESKKRVLMTPEEIRKLPRF</sequence>
<name>A0A8S5RIN3_9VIRU</name>
<dbReference type="EMBL" id="BK059105">
    <property type="protein sequence ID" value="DAE30945.1"/>
    <property type="molecule type" value="Genomic_DNA"/>
</dbReference>
<protein>
    <submittedName>
        <fullName evidence="1">Uncharacterized protein</fullName>
    </submittedName>
</protein>
<reference evidence="1" key="1">
    <citation type="journal article" date="2021" name="Proc. Natl. Acad. Sci. U.S.A.">
        <title>A Catalog of Tens of Thousands of Viruses from Human Metagenomes Reveals Hidden Associations with Chronic Diseases.</title>
        <authorList>
            <person name="Tisza M.J."/>
            <person name="Buck C.B."/>
        </authorList>
    </citation>
    <scope>NUCLEOTIDE SEQUENCE</scope>
    <source>
        <strain evidence="1">CtML55</strain>
    </source>
</reference>